<name>A0ABU3B609_9GAMM</name>
<comment type="caution">
    <text evidence="1">The sequence shown here is derived from an EMBL/GenBank/DDBJ whole genome shotgun (WGS) entry which is preliminary data.</text>
</comment>
<gene>
    <name evidence="1" type="ORF">RM531_05335</name>
</gene>
<dbReference type="EMBL" id="JAVRHY010000004">
    <property type="protein sequence ID" value="MDT0617886.1"/>
    <property type="molecule type" value="Genomic_DNA"/>
</dbReference>
<proteinExistence type="predicted"/>
<evidence type="ECO:0000313" key="1">
    <source>
        <dbReference type="EMBL" id="MDT0617886.1"/>
    </source>
</evidence>
<dbReference type="Proteomes" id="UP001259982">
    <property type="component" value="Unassembled WGS sequence"/>
</dbReference>
<accession>A0ABU3B609</accession>
<dbReference type="RefSeq" id="WP_311657837.1">
    <property type="nucleotide sequence ID" value="NZ_JAVRHY010000004.1"/>
</dbReference>
<evidence type="ECO:0000313" key="2">
    <source>
        <dbReference type="Proteomes" id="UP001259982"/>
    </source>
</evidence>
<protein>
    <submittedName>
        <fullName evidence="1">Uncharacterized protein</fullName>
    </submittedName>
</protein>
<sequence length="104" mass="11670">MRRALTIILLAAVFIGAVALVYQERHPLRTLWVDQSKLCLFTSDDEASQCKPGELAYFKPPAAVNNQVMLNVAAAYCDAHHQVVWNSGGVICVFTRERMHRLGR</sequence>
<keyword evidence="2" id="KW-1185">Reference proteome</keyword>
<organism evidence="1 2">
    <name type="scientific">Spectribacter acetivorans</name>
    <dbReference type="NCBI Taxonomy" id="3075603"/>
    <lineage>
        <taxon>Bacteria</taxon>
        <taxon>Pseudomonadati</taxon>
        <taxon>Pseudomonadota</taxon>
        <taxon>Gammaproteobacteria</taxon>
        <taxon>Salinisphaerales</taxon>
        <taxon>Salinisphaeraceae</taxon>
        <taxon>Spectribacter</taxon>
    </lineage>
</organism>
<reference evidence="1 2" key="1">
    <citation type="submission" date="2023-09" db="EMBL/GenBank/DDBJ databases">
        <authorList>
            <person name="Rey-Velasco X."/>
        </authorList>
    </citation>
    <scope>NUCLEOTIDE SEQUENCE [LARGE SCALE GENOMIC DNA]</scope>
    <source>
        <strain evidence="1 2">P385</strain>
    </source>
</reference>